<sequence length="67" mass="7580">EMERTDEDIQPLLGLRHNLQLISKVGILLPTYGMPSITGRNTNIDISYLLHTHLHTSSTTFAMQTML</sequence>
<dbReference type="Proteomes" id="UP000253664">
    <property type="component" value="Unassembled WGS sequence"/>
</dbReference>
<name>A0A367L8Z4_9HYPO</name>
<accession>A0A367L8Z4</accession>
<gene>
    <name evidence="1" type="ORF">L249_5221</name>
</gene>
<evidence type="ECO:0000313" key="1">
    <source>
        <dbReference type="EMBL" id="RCI10895.1"/>
    </source>
</evidence>
<dbReference type="AlphaFoldDB" id="A0A367L8Z4"/>
<protein>
    <submittedName>
        <fullName evidence="1">Uncharacterized protein</fullName>
    </submittedName>
</protein>
<dbReference type="EMBL" id="LKCN02000011">
    <property type="protein sequence ID" value="RCI10895.1"/>
    <property type="molecule type" value="Genomic_DNA"/>
</dbReference>
<keyword evidence="2" id="KW-1185">Reference proteome</keyword>
<feature type="non-terminal residue" evidence="1">
    <location>
        <position position="1"/>
    </location>
</feature>
<reference evidence="1 2" key="1">
    <citation type="journal article" date="2015" name="BMC Genomics">
        <title>Insights from the genome of Ophiocordyceps polyrhachis-furcata to pathogenicity and host specificity in insect fungi.</title>
        <authorList>
            <person name="Wichadakul D."/>
            <person name="Kobmoo N."/>
            <person name="Ingsriswang S."/>
            <person name="Tangphatsornruang S."/>
            <person name="Chantasingh D."/>
            <person name="Luangsa-ard J.J."/>
            <person name="Eurwilaichitr L."/>
        </authorList>
    </citation>
    <scope>NUCLEOTIDE SEQUENCE [LARGE SCALE GENOMIC DNA]</scope>
    <source>
        <strain evidence="1 2">BCC 54312</strain>
    </source>
</reference>
<evidence type="ECO:0000313" key="2">
    <source>
        <dbReference type="Proteomes" id="UP000253664"/>
    </source>
</evidence>
<comment type="caution">
    <text evidence="1">The sequence shown here is derived from an EMBL/GenBank/DDBJ whole genome shotgun (WGS) entry which is preliminary data.</text>
</comment>
<organism evidence="1 2">
    <name type="scientific">Ophiocordyceps polyrhachis-furcata BCC 54312</name>
    <dbReference type="NCBI Taxonomy" id="1330021"/>
    <lineage>
        <taxon>Eukaryota</taxon>
        <taxon>Fungi</taxon>
        <taxon>Dikarya</taxon>
        <taxon>Ascomycota</taxon>
        <taxon>Pezizomycotina</taxon>
        <taxon>Sordariomycetes</taxon>
        <taxon>Hypocreomycetidae</taxon>
        <taxon>Hypocreales</taxon>
        <taxon>Ophiocordycipitaceae</taxon>
        <taxon>Ophiocordyceps</taxon>
    </lineage>
</organism>
<proteinExistence type="predicted"/>